<evidence type="ECO:0000313" key="2">
    <source>
        <dbReference type="Proteomes" id="UP000063308"/>
    </source>
</evidence>
<reference evidence="1 2" key="1">
    <citation type="submission" date="2014-11" db="EMBL/GenBank/DDBJ databases">
        <title>Symbiosis island explosion on the genome of extra-slow-growing strains of soybean bradyrhizobia with massive insertion sequences.</title>
        <authorList>
            <person name="Iida T."/>
            <person name="Minamisawa K."/>
        </authorList>
    </citation>
    <scope>NUCLEOTIDE SEQUENCE [LARGE SCALE GENOMIC DNA]</scope>
    <source>
        <strain evidence="1 2">NK6</strain>
    </source>
</reference>
<organism evidence="1 2">
    <name type="scientific">Bradyrhizobium diazoefficiens</name>
    <dbReference type="NCBI Taxonomy" id="1355477"/>
    <lineage>
        <taxon>Bacteria</taxon>
        <taxon>Pseudomonadati</taxon>
        <taxon>Pseudomonadota</taxon>
        <taxon>Alphaproteobacteria</taxon>
        <taxon>Hyphomicrobiales</taxon>
        <taxon>Nitrobacteraceae</taxon>
        <taxon>Bradyrhizobium</taxon>
    </lineage>
</organism>
<dbReference type="EMBL" id="AP014685">
    <property type="protein sequence ID" value="BAR58789.1"/>
    <property type="molecule type" value="Genomic_DNA"/>
</dbReference>
<evidence type="ECO:0000313" key="1">
    <source>
        <dbReference type="EMBL" id="BAR58789.1"/>
    </source>
</evidence>
<protein>
    <submittedName>
        <fullName evidence="1">Uncharacterized protein</fullName>
    </submittedName>
</protein>
<dbReference type="Proteomes" id="UP000063308">
    <property type="component" value="Chromosome"/>
</dbReference>
<proteinExistence type="predicted"/>
<accession>A0A0E4BRA7</accession>
<name>A0A0E4BRA7_9BRAD</name>
<gene>
    <name evidence="1" type="ORF">NK6_5631</name>
</gene>
<dbReference type="AlphaFoldDB" id="A0A0E4BRA7"/>
<sequence>MTRPESPFLIDIGASLSLTLHEAASRQVDAAIDALQAGDYDVALTLAGAAEGMIERTGHHMFGWLKQHPRALERFDKKEWILILNTERDWLKHGGQPTMKICCAEAAFMIARAASKLDHWTSKMVAFKIWLLANIDYI</sequence>